<keyword evidence="13" id="KW-1185">Reference proteome</keyword>
<dbReference type="OrthoDB" id="10069059at2759"/>
<comment type="subcellular location">
    <subcellularLocation>
        <location evidence="1">Nucleus</location>
    </subcellularLocation>
</comment>
<keyword evidence="6" id="KW-0862">Zinc</keyword>
<feature type="compositionally biased region" description="Basic and acidic residues" evidence="11">
    <location>
        <begin position="157"/>
        <end position="166"/>
    </location>
</feature>
<evidence type="ECO:0000256" key="11">
    <source>
        <dbReference type="SAM" id="MobiDB-lite"/>
    </source>
</evidence>
<dbReference type="PROSITE" id="PS51802">
    <property type="entry name" value="ZF_CCHHC"/>
    <property type="match status" value="4"/>
</dbReference>
<dbReference type="GO" id="GO:0005634">
    <property type="term" value="C:nucleus"/>
    <property type="evidence" value="ECO:0007669"/>
    <property type="project" value="UniProtKB-SubCell"/>
</dbReference>
<evidence type="ECO:0000313" key="12">
    <source>
        <dbReference type="EnsemblMetazoa" id="tetur15g00740.1"/>
    </source>
</evidence>
<dbReference type="EnsemblMetazoa" id="tetur15g00740.1">
    <property type="protein sequence ID" value="tetur15g00740.1"/>
    <property type="gene ID" value="tetur15g00740"/>
</dbReference>
<dbReference type="PANTHER" id="PTHR10816:SF15">
    <property type="entry name" value="MYELIN TRANSCRIPTION FACTOR 1-LIKE PROTEIN"/>
    <property type="match status" value="1"/>
</dbReference>
<dbReference type="EMBL" id="CAEY01000239">
    <property type="status" value="NOT_ANNOTATED_CDS"/>
    <property type="molecule type" value="Genomic_DNA"/>
</dbReference>
<organism evidence="12 13">
    <name type="scientific">Tetranychus urticae</name>
    <name type="common">Two-spotted spider mite</name>
    <dbReference type="NCBI Taxonomy" id="32264"/>
    <lineage>
        <taxon>Eukaryota</taxon>
        <taxon>Metazoa</taxon>
        <taxon>Ecdysozoa</taxon>
        <taxon>Arthropoda</taxon>
        <taxon>Chelicerata</taxon>
        <taxon>Arachnida</taxon>
        <taxon>Acari</taxon>
        <taxon>Acariformes</taxon>
        <taxon>Trombidiformes</taxon>
        <taxon>Prostigmata</taxon>
        <taxon>Eleutherengona</taxon>
        <taxon>Raphignathae</taxon>
        <taxon>Tetranychoidea</taxon>
        <taxon>Tetranychidae</taxon>
        <taxon>Tetranychus</taxon>
    </lineage>
</organism>
<dbReference type="FunFam" id="4.10.320.30:FF:000001">
    <property type="entry name" value="Myelin transcription factor 1-like, a"/>
    <property type="match status" value="4"/>
</dbReference>
<dbReference type="HOGENOM" id="CLU_579148_0_0_1"/>
<keyword evidence="7" id="KW-0805">Transcription regulation</keyword>
<dbReference type="GO" id="GO:0000978">
    <property type="term" value="F:RNA polymerase II cis-regulatory region sequence-specific DNA binding"/>
    <property type="evidence" value="ECO:0007669"/>
    <property type="project" value="TreeGrafter"/>
</dbReference>
<keyword evidence="9" id="KW-0539">Nucleus</keyword>
<dbReference type="InterPro" id="IPR036060">
    <property type="entry name" value="Znf_C2H2C_sf"/>
</dbReference>
<accession>T1KM86</accession>
<keyword evidence="10" id="KW-0175">Coiled coil</keyword>
<evidence type="ECO:0000256" key="3">
    <source>
        <dbReference type="ARBA" id="ARBA00022723"/>
    </source>
</evidence>
<dbReference type="GO" id="GO:0007399">
    <property type="term" value="P:nervous system development"/>
    <property type="evidence" value="ECO:0007669"/>
    <property type="project" value="UniProtKB-KW"/>
</dbReference>
<gene>
    <name evidence="12" type="primary">107365589</name>
</gene>
<keyword evidence="5" id="KW-0863">Zinc-finger</keyword>
<feature type="region of interest" description="Disordered" evidence="11">
    <location>
        <begin position="453"/>
        <end position="472"/>
    </location>
</feature>
<keyword evidence="8" id="KW-0804">Transcription</keyword>
<evidence type="ECO:0000256" key="5">
    <source>
        <dbReference type="ARBA" id="ARBA00022771"/>
    </source>
</evidence>
<dbReference type="OMA" id="HTERENH"/>
<dbReference type="Gene3D" id="1.20.1170.10">
    <property type="match status" value="1"/>
</dbReference>
<proteinExistence type="inferred from homology"/>
<evidence type="ECO:0000256" key="1">
    <source>
        <dbReference type="ARBA" id="ARBA00004123"/>
    </source>
</evidence>
<dbReference type="AlphaFoldDB" id="T1KM86"/>
<dbReference type="InterPro" id="IPR002515">
    <property type="entry name" value="Znf_C2H2C"/>
</dbReference>
<sequence>MRDGRELLQCPTPGCDGMGHVSGNYATHRSLSGCPHADRSQVQAQHVELKCPTPGCDGSGHITGNYSSHRSLSGCPRANKPKKSSLIKKSIVERQEAEPNIRCPVTGCDGTGHITGKFSSHRSASGCPIAARSGRSRGESVSSMSPLGSGGESNDISETRSSKHEGLSCPTPGCDGSGHITGSFLTHRSLSGCPRANSSHVYGTSNGISVATSSSSSPASMANCLNQVKQCDNINTVGYGSNIGTGGSGAGGGICVDGNSSCSSNAGSGGSASRNFGNKLDDLTNTLNVTMIWTPNYGTNGNHISQAGSVTNSVSSCSYASMEQEGNFDQHQDDIKSLEDEIYELQESNAKYENEMMRVKSDINHIEQQIKHTERENQQISKQTAYLTEYYESLRNNFISILDNVRVPNLEEKPSTDNFDTFLNELSQLFTESYKDENKAIFTSMKQALQDFPVTTPQPPNYSPILSDLDFS</sequence>
<reference evidence="13" key="1">
    <citation type="submission" date="2011-08" db="EMBL/GenBank/DDBJ databases">
        <authorList>
            <person name="Rombauts S."/>
        </authorList>
    </citation>
    <scope>NUCLEOTIDE SEQUENCE</scope>
    <source>
        <strain evidence="13">London</strain>
    </source>
</reference>
<keyword evidence="4" id="KW-0677">Repeat</keyword>
<evidence type="ECO:0000256" key="6">
    <source>
        <dbReference type="ARBA" id="ARBA00022833"/>
    </source>
</evidence>
<dbReference type="Pfam" id="PF01530">
    <property type="entry name" value="zf-C2HC"/>
    <property type="match status" value="4"/>
</dbReference>
<dbReference type="eggNOG" id="KOG3803">
    <property type="taxonomic scope" value="Eukaryota"/>
</dbReference>
<name>T1KM86_TETUR</name>
<evidence type="ECO:0000256" key="2">
    <source>
        <dbReference type="ARBA" id="ARBA00010194"/>
    </source>
</evidence>
<dbReference type="SUPFAM" id="SSF103637">
    <property type="entry name" value="CCHHC domain"/>
    <property type="match status" value="4"/>
</dbReference>
<evidence type="ECO:0000256" key="7">
    <source>
        <dbReference type="ARBA" id="ARBA00023015"/>
    </source>
</evidence>
<dbReference type="Proteomes" id="UP000015104">
    <property type="component" value="Unassembled WGS sequence"/>
</dbReference>
<dbReference type="KEGG" id="tut:107365589"/>
<dbReference type="GO" id="GO:0000981">
    <property type="term" value="F:DNA-binding transcription factor activity, RNA polymerase II-specific"/>
    <property type="evidence" value="ECO:0007669"/>
    <property type="project" value="TreeGrafter"/>
</dbReference>
<evidence type="ECO:0008006" key="14">
    <source>
        <dbReference type="Google" id="ProtNLM"/>
    </source>
</evidence>
<dbReference type="GO" id="GO:0008270">
    <property type="term" value="F:zinc ion binding"/>
    <property type="evidence" value="ECO:0007669"/>
    <property type="project" value="UniProtKB-KW"/>
</dbReference>
<dbReference type="Gene3D" id="4.10.320.30">
    <property type="match status" value="4"/>
</dbReference>
<keyword evidence="3" id="KW-0479">Metal-binding</keyword>
<dbReference type="STRING" id="32264.T1KM86"/>
<evidence type="ECO:0000256" key="4">
    <source>
        <dbReference type="ARBA" id="ARBA00022737"/>
    </source>
</evidence>
<protein>
    <recommendedName>
        <fullName evidence="14">Myelin transcription factor 1 domain-containing protein</fullName>
    </recommendedName>
</protein>
<dbReference type="PANTHER" id="PTHR10816">
    <property type="entry name" value="MYELIN TRANSCRIPTION FACTOR 1-RELATED"/>
    <property type="match status" value="1"/>
</dbReference>
<evidence type="ECO:0000256" key="8">
    <source>
        <dbReference type="ARBA" id="ARBA00023163"/>
    </source>
</evidence>
<feature type="region of interest" description="Disordered" evidence="11">
    <location>
        <begin position="118"/>
        <end position="168"/>
    </location>
</feature>
<evidence type="ECO:0000256" key="10">
    <source>
        <dbReference type="SAM" id="Coils"/>
    </source>
</evidence>
<feature type="coiled-coil region" evidence="10">
    <location>
        <begin position="321"/>
        <end position="383"/>
    </location>
</feature>
<reference evidence="12" key="2">
    <citation type="submission" date="2015-06" db="UniProtKB">
        <authorList>
            <consortium name="EnsemblMetazoa"/>
        </authorList>
    </citation>
    <scope>IDENTIFICATION</scope>
</reference>
<evidence type="ECO:0000256" key="9">
    <source>
        <dbReference type="ARBA" id="ARBA00023242"/>
    </source>
</evidence>
<comment type="similarity">
    <text evidence="2">Belongs to the MYT1 family.</text>
</comment>
<evidence type="ECO:0000313" key="13">
    <source>
        <dbReference type="Proteomes" id="UP000015104"/>
    </source>
</evidence>